<dbReference type="OMA" id="ETYPRNY"/>
<evidence type="ECO:0000256" key="4">
    <source>
        <dbReference type="ARBA" id="ARBA00022737"/>
    </source>
</evidence>
<gene>
    <name evidence="6" type="ORF">BN946_scf184403.g14</name>
</gene>
<proteinExistence type="inferred from homology"/>
<comment type="similarity">
    <text evidence="1">Belongs to the protein prenyltransferase subunit alpha family.</text>
</comment>
<dbReference type="PROSITE" id="PS51147">
    <property type="entry name" value="PFTA"/>
    <property type="match status" value="1"/>
</dbReference>
<dbReference type="GO" id="GO:0005737">
    <property type="term" value="C:cytoplasm"/>
    <property type="evidence" value="ECO:0007669"/>
    <property type="project" value="TreeGrafter"/>
</dbReference>
<dbReference type="Proteomes" id="UP000029665">
    <property type="component" value="Unassembled WGS sequence"/>
</dbReference>
<feature type="region of interest" description="Disordered" evidence="5">
    <location>
        <begin position="173"/>
        <end position="199"/>
    </location>
</feature>
<sequence>MHQLAAKLGDLLNHPPSSVELLPGDGSEWFAEGSPPEVLQHAPFLFVEGNLGVPHKLAYKLYLQSVPTFQACRSRLRVQTDDSGGSSPDSHSRHAHILTDTEVKNTLASSAVLLLVNPAHQSALNARKRLVQCGALDAGHELRVVSALLTLRDGAKQSILWHHRRWLLRRVHTSLPSPPDDPQSRHRPLGEGPRGDGEDSLWNLDLDAGWFRAEFAVVSQACETYPRNYHAWAHRFLCAQALVAVVGHPSTSDAHRSEVLEVWREERRRVREWIDRHVSDYSAMQYACRLEVLGDGLRPSMDEKSSGTLPPVDGSLEAPLSEHAWLLVESYPAYESLWLYFRGALQHPSNEDMAVSDSPPVQAIPVEAQNFVERLLSDETADDTSNILPGELALVRNHAVRFRAWVLWKEKRVQLNAGFVRRVAMAAEDFEPASSLEATSIG</sequence>
<keyword evidence="2" id="KW-0637">Prenyltransferase</keyword>
<dbReference type="Pfam" id="PF01239">
    <property type="entry name" value="PPTA"/>
    <property type="match status" value="1"/>
</dbReference>
<dbReference type="Gene3D" id="1.25.40.120">
    <property type="entry name" value="Protein prenylyltransferase"/>
    <property type="match status" value="1"/>
</dbReference>
<evidence type="ECO:0000256" key="1">
    <source>
        <dbReference type="ARBA" id="ARBA00006734"/>
    </source>
</evidence>
<evidence type="ECO:0000256" key="5">
    <source>
        <dbReference type="SAM" id="MobiDB-lite"/>
    </source>
</evidence>
<dbReference type="OrthoDB" id="1924260at2759"/>
<comment type="caution">
    <text evidence="6">The sequence shown here is derived from an EMBL/GenBank/DDBJ whole genome shotgun (WGS) entry which is preliminary data.</text>
</comment>
<dbReference type="AlphaFoldDB" id="A0A060SXQ7"/>
<evidence type="ECO:0000256" key="2">
    <source>
        <dbReference type="ARBA" id="ARBA00022602"/>
    </source>
</evidence>
<accession>A0A060SXQ7</accession>
<evidence type="ECO:0000313" key="6">
    <source>
        <dbReference type="EMBL" id="CDO77039.1"/>
    </source>
</evidence>
<organism evidence="6 7">
    <name type="scientific">Pycnoporus cinnabarinus</name>
    <name type="common">Cinnabar-red polypore</name>
    <name type="synonym">Trametes cinnabarina</name>
    <dbReference type="NCBI Taxonomy" id="5643"/>
    <lineage>
        <taxon>Eukaryota</taxon>
        <taxon>Fungi</taxon>
        <taxon>Dikarya</taxon>
        <taxon>Basidiomycota</taxon>
        <taxon>Agaricomycotina</taxon>
        <taxon>Agaricomycetes</taxon>
        <taxon>Polyporales</taxon>
        <taxon>Polyporaceae</taxon>
        <taxon>Trametes</taxon>
    </lineage>
</organism>
<evidence type="ECO:0000313" key="7">
    <source>
        <dbReference type="Proteomes" id="UP000029665"/>
    </source>
</evidence>
<dbReference type="SUPFAM" id="SSF48439">
    <property type="entry name" value="Protein prenylyltransferase"/>
    <property type="match status" value="1"/>
</dbReference>
<dbReference type="HOGENOM" id="CLU_066043_0_0_1"/>
<reference evidence="6" key="1">
    <citation type="submission" date="2014-01" db="EMBL/GenBank/DDBJ databases">
        <title>The genome of the white-rot fungus Pycnoporus cinnabarinus: a basidiomycete model with a versatile arsenal for lignocellulosic biomass breakdown.</title>
        <authorList>
            <person name="Levasseur A."/>
            <person name="Lomascolo A."/>
            <person name="Ruiz-Duenas F.J."/>
            <person name="Uzan E."/>
            <person name="Piumi F."/>
            <person name="Kues U."/>
            <person name="Ram A.F.J."/>
            <person name="Murat C."/>
            <person name="Haon M."/>
            <person name="Benoit I."/>
            <person name="Arfi Y."/>
            <person name="Chevret D."/>
            <person name="Drula E."/>
            <person name="Kwon M.J."/>
            <person name="Gouret P."/>
            <person name="Lesage-Meessen L."/>
            <person name="Lombard V."/>
            <person name="Mariette J."/>
            <person name="Noirot C."/>
            <person name="Park J."/>
            <person name="Patyshakuliyeva A."/>
            <person name="Wieneger R.A.B."/>
            <person name="Wosten H.A.B."/>
            <person name="Martin F."/>
            <person name="Coutinho P.M."/>
            <person name="de Vries R."/>
            <person name="Martinez A.T."/>
            <person name="Klopp C."/>
            <person name="Pontarotti P."/>
            <person name="Henrissat B."/>
            <person name="Record E."/>
        </authorList>
    </citation>
    <scope>NUCLEOTIDE SEQUENCE [LARGE SCALE GENOMIC DNA]</scope>
    <source>
        <strain evidence="6">BRFM137</strain>
    </source>
</reference>
<dbReference type="GO" id="GO:0008318">
    <property type="term" value="F:protein prenyltransferase activity"/>
    <property type="evidence" value="ECO:0007669"/>
    <property type="project" value="InterPro"/>
</dbReference>
<dbReference type="PANTHER" id="PTHR11129:SF3">
    <property type="entry name" value="PROTEIN PRENYLTRANSFERASE ALPHA SUBUNIT REPEAT-CONTAINING PROTEIN 1"/>
    <property type="match status" value="1"/>
</dbReference>
<name>A0A060SXQ7_PYCCI</name>
<keyword evidence="3" id="KW-0808">Transferase</keyword>
<dbReference type="PANTHER" id="PTHR11129">
    <property type="entry name" value="PROTEIN FARNESYLTRANSFERASE ALPHA SUBUNIT/RAB GERANYLGERANYL TRANSFERASE ALPHA SUBUNIT"/>
    <property type="match status" value="1"/>
</dbReference>
<keyword evidence="4" id="KW-0677">Repeat</keyword>
<dbReference type="InterPro" id="IPR002088">
    <property type="entry name" value="Prenyl_trans_a"/>
</dbReference>
<evidence type="ECO:0000256" key="3">
    <source>
        <dbReference type="ARBA" id="ARBA00022679"/>
    </source>
</evidence>
<protein>
    <submittedName>
        <fullName evidence="6">Uncharacterized protein</fullName>
    </submittedName>
</protein>
<keyword evidence="7" id="KW-1185">Reference proteome</keyword>
<dbReference type="EMBL" id="CCBP010000437">
    <property type="protein sequence ID" value="CDO77039.1"/>
    <property type="molecule type" value="Genomic_DNA"/>
</dbReference>